<sequence>MRLSSIIICTLVAALLSGGVASAQLLPPGTSPLSAPLPPPLPQPKIAPPVIPQMDAPVRQNYAPAPRPSFSDRISTCLDQAAASGFNQSDRATYSRSCANQ</sequence>
<name>A0A1M7DE26_9BRAD</name>
<evidence type="ECO:0008006" key="5">
    <source>
        <dbReference type="Google" id="ProtNLM"/>
    </source>
</evidence>
<dbReference type="Proteomes" id="UP000189935">
    <property type="component" value="Chromosome I"/>
</dbReference>
<proteinExistence type="predicted"/>
<protein>
    <recommendedName>
        <fullName evidence="5">Lectin-like protein BA14k</fullName>
    </recommendedName>
</protein>
<evidence type="ECO:0000313" key="4">
    <source>
        <dbReference type="Proteomes" id="UP000189935"/>
    </source>
</evidence>
<dbReference type="OrthoDB" id="8141463at2"/>
<dbReference type="EMBL" id="LT670844">
    <property type="protein sequence ID" value="SHL77705.1"/>
    <property type="molecule type" value="Genomic_DNA"/>
</dbReference>
<dbReference type="AlphaFoldDB" id="A0A1M7DE26"/>
<accession>A0A1M7DE26</accession>
<organism evidence="3 4">
    <name type="scientific">Bradyrhizobium lablabi</name>
    <dbReference type="NCBI Taxonomy" id="722472"/>
    <lineage>
        <taxon>Bacteria</taxon>
        <taxon>Pseudomonadati</taxon>
        <taxon>Pseudomonadota</taxon>
        <taxon>Alphaproteobacteria</taxon>
        <taxon>Hyphomicrobiales</taxon>
        <taxon>Nitrobacteraceae</taxon>
        <taxon>Bradyrhizobium</taxon>
    </lineage>
</organism>
<reference evidence="3 4" key="1">
    <citation type="submission" date="2016-11" db="EMBL/GenBank/DDBJ databases">
        <authorList>
            <person name="Jaros S."/>
            <person name="Januszkiewicz K."/>
            <person name="Wedrychowicz H."/>
        </authorList>
    </citation>
    <scope>NUCLEOTIDE SEQUENCE [LARGE SCALE GENOMIC DNA]</scope>
    <source>
        <strain evidence="3 4">GAS499</strain>
    </source>
</reference>
<dbReference type="RefSeq" id="WP_079543902.1">
    <property type="nucleotide sequence ID" value="NZ_LT670844.1"/>
</dbReference>
<evidence type="ECO:0000256" key="1">
    <source>
        <dbReference type="SAM" id="MobiDB-lite"/>
    </source>
</evidence>
<feature type="chain" id="PRO_5012002926" description="Lectin-like protein BA14k" evidence="2">
    <location>
        <begin position="24"/>
        <end position="101"/>
    </location>
</feature>
<feature type="compositionally biased region" description="Pro residues" evidence="1">
    <location>
        <begin position="35"/>
        <end position="51"/>
    </location>
</feature>
<gene>
    <name evidence="3" type="ORF">SAMN05444159_6793</name>
</gene>
<evidence type="ECO:0000256" key="2">
    <source>
        <dbReference type="SAM" id="SignalP"/>
    </source>
</evidence>
<keyword evidence="2" id="KW-0732">Signal</keyword>
<feature type="region of interest" description="Disordered" evidence="1">
    <location>
        <begin position="28"/>
        <end position="51"/>
    </location>
</feature>
<evidence type="ECO:0000313" key="3">
    <source>
        <dbReference type="EMBL" id="SHL77705.1"/>
    </source>
</evidence>
<feature type="signal peptide" evidence="2">
    <location>
        <begin position="1"/>
        <end position="23"/>
    </location>
</feature>